<dbReference type="AlphaFoldDB" id="A0A2B4RJS9"/>
<name>A0A2B4RJS9_STYPI</name>
<dbReference type="STRING" id="50429.A0A2B4RJS9"/>
<keyword evidence="2" id="KW-1185">Reference proteome</keyword>
<accession>A0A2B4RJS9</accession>
<dbReference type="PANTHER" id="PTHR33332">
    <property type="entry name" value="REVERSE TRANSCRIPTASE DOMAIN-CONTAINING PROTEIN"/>
    <property type="match status" value="1"/>
</dbReference>
<organism evidence="1 2">
    <name type="scientific">Stylophora pistillata</name>
    <name type="common">Smooth cauliflower coral</name>
    <dbReference type="NCBI Taxonomy" id="50429"/>
    <lineage>
        <taxon>Eukaryota</taxon>
        <taxon>Metazoa</taxon>
        <taxon>Cnidaria</taxon>
        <taxon>Anthozoa</taxon>
        <taxon>Hexacorallia</taxon>
        <taxon>Scleractinia</taxon>
        <taxon>Astrocoeniina</taxon>
        <taxon>Pocilloporidae</taxon>
        <taxon>Stylophora</taxon>
    </lineage>
</organism>
<reference evidence="2" key="1">
    <citation type="journal article" date="2017" name="bioRxiv">
        <title>Comparative analysis of the genomes of Stylophora pistillata and Acropora digitifera provides evidence for extensive differences between species of corals.</title>
        <authorList>
            <person name="Voolstra C.R."/>
            <person name="Li Y."/>
            <person name="Liew Y.J."/>
            <person name="Baumgarten S."/>
            <person name="Zoccola D."/>
            <person name="Flot J.-F."/>
            <person name="Tambutte S."/>
            <person name="Allemand D."/>
            <person name="Aranda M."/>
        </authorList>
    </citation>
    <scope>NUCLEOTIDE SEQUENCE [LARGE SCALE GENOMIC DNA]</scope>
</reference>
<proteinExistence type="predicted"/>
<protein>
    <recommendedName>
        <fullName evidence="3">Reverse transcriptase domain-containing protein</fullName>
    </recommendedName>
</protein>
<dbReference type="EMBL" id="LSMT01000531">
    <property type="protein sequence ID" value="PFX16618.1"/>
    <property type="molecule type" value="Genomic_DNA"/>
</dbReference>
<dbReference type="Proteomes" id="UP000225706">
    <property type="component" value="Unassembled WGS sequence"/>
</dbReference>
<evidence type="ECO:0008006" key="3">
    <source>
        <dbReference type="Google" id="ProtNLM"/>
    </source>
</evidence>
<evidence type="ECO:0000313" key="2">
    <source>
        <dbReference type="Proteomes" id="UP000225706"/>
    </source>
</evidence>
<gene>
    <name evidence="1" type="ORF">AWC38_SpisGene19089</name>
</gene>
<evidence type="ECO:0000313" key="1">
    <source>
        <dbReference type="EMBL" id="PFX16618.1"/>
    </source>
</evidence>
<comment type="caution">
    <text evidence="1">The sequence shown here is derived from an EMBL/GenBank/DDBJ whole genome shotgun (WGS) entry which is preliminary data.</text>
</comment>
<sequence>MFKSHSRVFMRLDGDNTNQYQDQDGAAESVVTCCPVTMEGHVLAAQAVEVGTEEEADHLVSAEGMDVLGTCYLFASLQGSKFDDSVQESSVVLYADDCKVYRVVNCANDLTMFQDDLDSLCAWSQRNRMTFNVKKCKMMRITRKKEPFRSSFILNGSDVEEVYEFRDLGLIMSHHLSWNSHVDATTNKAKRILGLLRRTCRGWKDTETLKMLYCTLVRSQVEYGTTV</sequence>
<dbReference type="OrthoDB" id="5987385at2759"/>